<reference evidence="2 3" key="1">
    <citation type="submission" date="2016-10" db="EMBL/GenBank/DDBJ databases">
        <authorList>
            <person name="de Groot N.N."/>
        </authorList>
    </citation>
    <scope>NUCLEOTIDE SEQUENCE [LARGE SCALE GENOMIC DNA]</scope>
    <source>
        <strain evidence="2 3">DSM 23581</strain>
    </source>
</reference>
<accession>A0A1H3WPX7</accession>
<dbReference type="GO" id="GO:0000062">
    <property type="term" value="F:fatty-acyl-CoA binding"/>
    <property type="evidence" value="ECO:0007669"/>
    <property type="project" value="InterPro"/>
</dbReference>
<gene>
    <name evidence="2" type="ORF">SAMN05421540_10295</name>
</gene>
<dbReference type="PROSITE" id="PS51228">
    <property type="entry name" value="ACB_2"/>
    <property type="match status" value="1"/>
</dbReference>
<feature type="domain" description="ACB" evidence="1">
    <location>
        <begin position="13"/>
        <end position="100"/>
    </location>
</feature>
<dbReference type="InterPro" id="IPR035984">
    <property type="entry name" value="Acyl-CoA-binding_sf"/>
</dbReference>
<proteinExistence type="predicted"/>
<dbReference type="STRING" id="908615.SAMN05421540_10295"/>
<dbReference type="Proteomes" id="UP000198820">
    <property type="component" value="Unassembled WGS sequence"/>
</dbReference>
<dbReference type="RefSeq" id="WP_093239062.1">
    <property type="nucleotide sequence ID" value="NZ_FNQF01000002.1"/>
</dbReference>
<evidence type="ECO:0000259" key="1">
    <source>
        <dbReference type="PROSITE" id="PS51228"/>
    </source>
</evidence>
<evidence type="ECO:0000313" key="2">
    <source>
        <dbReference type="EMBL" id="SDZ89185.1"/>
    </source>
</evidence>
<sequence>MSLDLDSLNDKSLEDLFQKAYKMVSETTYVFKQDTLLLFYSYYKQATLENHTIRITNVPVSGDELVNAFKANALFQVRHLNRKEAKKHYILLASEYLDFV</sequence>
<protein>
    <submittedName>
        <fullName evidence="2">Acyl-CoA-binding protein</fullName>
    </submittedName>
</protein>
<dbReference type="SUPFAM" id="SSF47027">
    <property type="entry name" value="Acyl-CoA binding protein"/>
    <property type="match status" value="1"/>
</dbReference>
<keyword evidence="3" id="KW-1185">Reference proteome</keyword>
<name>A0A1H3WPX7_9FLAO</name>
<organism evidence="2 3">
    <name type="scientific">Psychroflexus halocasei</name>
    <dbReference type="NCBI Taxonomy" id="908615"/>
    <lineage>
        <taxon>Bacteria</taxon>
        <taxon>Pseudomonadati</taxon>
        <taxon>Bacteroidota</taxon>
        <taxon>Flavobacteriia</taxon>
        <taxon>Flavobacteriales</taxon>
        <taxon>Flavobacteriaceae</taxon>
        <taxon>Psychroflexus</taxon>
    </lineage>
</organism>
<dbReference type="Gene3D" id="1.20.80.10">
    <property type="match status" value="1"/>
</dbReference>
<dbReference type="EMBL" id="FNQF01000002">
    <property type="protein sequence ID" value="SDZ89185.1"/>
    <property type="molecule type" value="Genomic_DNA"/>
</dbReference>
<dbReference type="AlphaFoldDB" id="A0A1H3WPX7"/>
<dbReference type="InterPro" id="IPR000582">
    <property type="entry name" value="Acyl-CoA-binding_protein"/>
</dbReference>
<dbReference type="Pfam" id="PF00887">
    <property type="entry name" value="ACBP"/>
    <property type="match status" value="1"/>
</dbReference>
<dbReference type="InterPro" id="IPR014352">
    <property type="entry name" value="FERM/acyl-CoA-bd_prot_sf"/>
</dbReference>
<evidence type="ECO:0000313" key="3">
    <source>
        <dbReference type="Proteomes" id="UP000198820"/>
    </source>
</evidence>